<feature type="domain" description="Thioesterase putative" evidence="1">
    <location>
        <begin position="6"/>
        <end position="147"/>
    </location>
</feature>
<dbReference type="Gene3D" id="3.10.129.10">
    <property type="entry name" value="Hotdog Thioesterase"/>
    <property type="match status" value="1"/>
</dbReference>
<dbReference type="AlphaFoldDB" id="A0A7X1E948"/>
<protein>
    <submittedName>
        <fullName evidence="2">YiiD C-terminal domain-containing protein</fullName>
    </submittedName>
</protein>
<dbReference type="EMBL" id="JACHVC010000012">
    <property type="protein sequence ID" value="MBC2606828.1"/>
    <property type="molecule type" value="Genomic_DNA"/>
</dbReference>
<evidence type="ECO:0000259" key="1">
    <source>
        <dbReference type="Pfam" id="PF09500"/>
    </source>
</evidence>
<proteinExistence type="predicted"/>
<comment type="caution">
    <text evidence="2">The sequence shown here is derived from an EMBL/GenBank/DDBJ whole genome shotgun (WGS) entry which is preliminary data.</text>
</comment>
<dbReference type="RefSeq" id="WP_185660699.1">
    <property type="nucleotide sequence ID" value="NZ_CAWPOO010000012.1"/>
</dbReference>
<accession>A0A7X1E948</accession>
<evidence type="ECO:0000313" key="3">
    <source>
        <dbReference type="Proteomes" id="UP000526501"/>
    </source>
</evidence>
<evidence type="ECO:0000313" key="2">
    <source>
        <dbReference type="EMBL" id="MBC2606828.1"/>
    </source>
</evidence>
<dbReference type="InterPro" id="IPR012660">
    <property type="entry name" value="YiiD_C"/>
</dbReference>
<reference evidence="2 3" key="1">
    <citation type="submission" date="2020-07" db="EMBL/GenBank/DDBJ databases">
        <authorList>
            <person name="Feng X."/>
        </authorList>
    </citation>
    <scope>NUCLEOTIDE SEQUENCE [LARGE SCALE GENOMIC DNA]</scope>
    <source>
        <strain evidence="2 3">JCM23202</strain>
    </source>
</reference>
<name>A0A7X1E948_9BACT</name>
<keyword evidence="3" id="KW-1185">Reference proteome</keyword>
<dbReference type="Pfam" id="PF09500">
    <property type="entry name" value="YiiD_C"/>
    <property type="match status" value="1"/>
</dbReference>
<organism evidence="2 3">
    <name type="scientific">Pelagicoccus albus</name>
    <dbReference type="NCBI Taxonomy" id="415222"/>
    <lineage>
        <taxon>Bacteria</taxon>
        <taxon>Pseudomonadati</taxon>
        <taxon>Verrucomicrobiota</taxon>
        <taxon>Opitutia</taxon>
        <taxon>Puniceicoccales</taxon>
        <taxon>Pelagicoccaceae</taxon>
        <taxon>Pelagicoccus</taxon>
    </lineage>
</organism>
<gene>
    <name evidence="2" type="ORF">H5P27_12310</name>
</gene>
<sequence length="155" mass="17669">MELPIKRIEEFLHNRIPVSRTIDCRVVEADGKSLKLSLPKISPNLKDEDFSDLSGLTLCQLTAWAYLQVTLQRLNYKPFTSLTSCSFKKNREIDSNSSTIFASCTVPCDKEWQQFLRMLSRKARAKVSLEVNLSDELGETATLTCEYDTRDLDPS</sequence>
<dbReference type="Proteomes" id="UP000526501">
    <property type="component" value="Unassembled WGS sequence"/>
</dbReference>